<comment type="caution">
    <text evidence="3">The sequence shown here is derived from an EMBL/GenBank/DDBJ whole genome shotgun (WGS) entry which is preliminary data.</text>
</comment>
<dbReference type="Pfam" id="PF00857">
    <property type="entry name" value="Isochorismatase"/>
    <property type="match status" value="1"/>
</dbReference>
<evidence type="ECO:0000313" key="3">
    <source>
        <dbReference type="EMBL" id="KOF15712.1"/>
    </source>
</evidence>
<dbReference type="InterPro" id="IPR000868">
    <property type="entry name" value="Isochorismatase-like_dom"/>
</dbReference>
<accession>A0A0L8BM13</accession>
<name>A0A0L8BM13_ENSAD</name>
<dbReference type="PANTHER" id="PTHR43540">
    <property type="entry name" value="PEROXYUREIDOACRYLATE/UREIDOACRYLATE AMIDOHYDROLASE-RELATED"/>
    <property type="match status" value="1"/>
</dbReference>
<gene>
    <name evidence="3" type="ORF">AC244_22215</name>
</gene>
<dbReference type="InterPro" id="IPR036380">
    <property type="entry name" value="Isochorismatase-like_sf"/>
</dbReference>
<keyword evidence="1" id="KW-0378">Hydrolase</keyword>
<dbReference type="AlphaFoldDB" id="A0A0L8BM13"/>
<organism evidence="3 4">
    <name type="scientific">Ensifer adhaerens</name>
    <name type="common">Sinorhizobium morelense</name>
    <dbReference type="NCBI Taxonomy" id="106592"/>
    <lineage>
        <taxon>Bacteria</taxon>
        <taxon>Pseudomonadati</taxon>
        <taxon>Pseudomonadota</taxon>
        <taxon>Alphaproteobacteria</taxon>
        <taxon>Hyphomicrobiales</taxon>
        <taxon>Rhizobiaceae</taxon>
        <taxon>Sinorhizobium/Ensifer group</taxon>
        <taxon>Ensifer</taxon>
    </lineage>
</organism>
<dbReference type="EMBL" id="LGAP01000017">
    <property type="protein sequence ID" value="KOF15712.1"/>
    <property type="molecule type" value="Genomic_DNA"/>
</dbReference>
<evidence type="ECO:0000256" key="1">
    <source>
        <dbReference type="ARBA" id="ARBA00022801"/>
    </source>
</evidence>
<protein>
    <submittedName>
        <fullName evidence="3">Isochorismatase</fullName>
    </submittedName>
</protein>
<dbReference type="Proteomes" id="UP000037425">
    <property type="component" value="Unassembled WGS sequence"/>
</dbReference>
<dbReference type="GO" id="GO:0016787">
    <property type="term" value="F:hydrolase activity"/>
    <property type="evidence" value="ECO:0007669"/>
    <property type="project" value="UniProtKB-KW"/>
</dbReference>
<dbReference type="OrthoDB" id="9814140at2"/>
<dbReference type="SUPFAM" id="SSF52499">
    <property type="entry name" value="Isochorismatase-like hydrolases"/>
    <property type="match status" value="1"/>
</dbReference>
<proteinExistence type="predicted"/>
<dbReference type="PATRIC" id="fig|106592.7.peg.2302"/>
<sequence>MMAVSLEIGKTLADFCRPDRMALVVYDMQVGIANQVKNGPAILAEVLKVLEAARAGGYPVIFLRHLSMPKPLMGAFQMRQAMAWQRTDDPDAVKPWFLRGTPGFELVPELAPREGEAILDKITFSAFEGTPLAIILRDLGLTSFAICGIATEIGIDPTVRHGADLGLVPIVIRDACGAGHHEAGERSMDNIAFMGDAILTGVDGIIEAMARGATTIPGVA</sequence>
<dbReference type="InterPro" id="IPR050272">
    <property type="entry name" value="Isochorismatase-like_hydrls"/>
</dbReference>
<evidence type="ECO:0000313" key="4">
    <source>
        <dbReference type="Proteomes" id="UP000037425"/>
    </source>
</evidence>
<reference evidence="4" key="1">
    <citation type="submission" date="2015-07" db="EMBL/GenBank/DDBJ databases">
        <title>Whole genome sequence of an Ensifer adhaerens strain isolated from a cave pool in the Wind Cave National Park.</title>
        <authorList>
            <person name="Eng W.W.H."/>
            <person name="Gan H.M."/>
            <person name="Barton H.A."/>
            <person name="Savka M.A."/>
        </authorList>
    </citation>
    <scope>NUCLEOTIDE SEQUENCE [LARGE SCALE GENOMIC DNA]</scope>
    <source>
        <strain evidence="4">SD006</strain>
    </source>
</reference>
<dbReference type="CDD" id="cd00431">
    <property type="entry name" value="cysteine_hydrolases"/>
    <property type="match status" value="1"/>
</dbReference>
<dbReference type="Gene3D" id="3.40.50.850">
    <property type="entry name" value="Isochorismatase-like"/>
    <property type="match status" value="1"/>
</dbReference>
<evidence type="ECO:0000259" key="2">
    <source>
        <dbReference type="Pfam" id="PF00857"/>
    </source>
</evidence>
<feature type="domain" description="Isochorismatase-like" evidence="2">
    <location>
        <begin position="22"/>
        <end position="198"/>
    </location>
</feature>